<reference evidence="2" key="1">
    <citation type="submission" date="2023-06" db="EMBL/GenBank/DDBJ databases">
        <title>Genome-scale phylogeny and comparative genomics of the fungal order Sordariales.</title>
        <authorList>
            <consortium name="Lawrence Berkeley National Laboratory"/>
            <person name="Hensen N."/>
            <person name="Bonometti L."/>
            <person name="Westerberg I."/>
            <person name="Brannstrom I.O."/>
            <person name="Guillou S."/>
            <person name="Cros-Aarteil S."/>
            <person name="Calhoun S."/>
            <person name="Haridas S."/>
            <person name="Kuo A."/>
            <person name="Mondo S."/>
            <person name="Pangilinan J."/>
            <person name="Riley R."/>
            <person name="LaButti K."/>
            <person name="Andreopoulos B."/>
            <person name="Lipzen A."/>
            <person name="Chen C."/>
            <person name="Yanf M."/>
            <person name="Daum C."/>
            <person name="Ng V."/>
            <person name="Clum A."/>
            <person name="Steindorff A."/>
            <person name="Ohm R."/>
            <person name="Martin F."/>
            <person name="Silar P."/>
            <person name="Natvig D."/>
            <person name="Lalanne C."/>
            <person name="Gautier V."/>
            <person name="Ament-velasquez S.L."/>
            <person name="Kruys A."/>
            <person name="Hutchinson M.I."/>
            <person name="Powell A.J."/>
            <person name="Barry K."/>
            <person name="Miller A.N."/>
            <person name="Grigoriev I.V."/>
            <person name="Debuchy R."/>
            <person name="Gladieux P."/>
            <person name="Thoren M.H."/>
            <person name="Johannesson H."/>
        </authorList>
    </citation>
    <scope>NUCLEOTIDE SEQUENCE</scope>
    <source>
        <strain evidence="2">SMH2392-1A</strain>
    </source>
</reference>
<feature type="transmembrane region" description="Helical" evidence="1">
    <location>
        <begin position="20"/>
        <end position="48"/>
    </location>
</feature>
<accession>A0AA39ZUF0</accession>
<feature type="transmembrane region" description="Helical" evidence="1">
    <location>
        <begin position="60"/>
        <end position="87"/>
    </location>
</feature>
<keyword evidence="3" id="KW-1185">Reference proteome</keyword>
<dbReference type="GeneID" id="85326386"/>
<sequence>MHTDRQARIASSSIGGVHYLFFVLCLLFDLFLYSSASPCLLGITSSLCEVVRKGRLYCRFFYILYFLVLLLCYRHSFVLFFLVSYAYMS</sequence>
<evidence type="ECO:0000256" key="1">
    <source>
        <dbReference type="SAM" id="Phobius"/>
    </source>
</evidence>
<dbReference type="RefSeq" id="XP_060290614.1">
    <property type="nucleotide sequence ID" value="XM_060443116.1"/>
</dbReference>
<protein>
    <submittedName>
        <fullName evidence="2">Uncharacterized protein</fullName>
    </submittedName>
</protein>
<keyword evidence="1" id="KW-1133">Transmembrane helix</keyword>
<dbReference type="EMBL" id="JAUIRO010000008">
    <property type="protein sequence ID" value="KAK0703755.1"/>
    <property type="molecule type" value="Genomic_DNA"/>
</dbReference>
<evidence type="ECO:0000313" key="2">
    <source>
        <dbReference type="EMBL" id="KAK0703755.1"/>
    </source>
</evidence>
<comment type="caution">
    <text evidence="2">The sequence shown here is derived from an EMBL/GenBank/DDBJ whole genome shotgun (WGS) entry which is preliminary data.</text>
</comment>
<keyword evidence="1" id="KW-0472">Membrane</keyword>
<keyword evidence="1" id="KW-0812">Transmembrane</keyword>
<dbReference type="AlphaFoldDB" id="A0AA39ZUF0"/>
<organism evidence="2 3">
    <name type="scientific">Lasiosphaeria miniovina</name>
    <dbReference type="NCBI Taxonomy" id="1954250"/>
    <lineage>
        <taxon>Eukaryota</taxon>
        <taxon>Fungi</taxon>
        <taxon>Dikarya</taxon>
        <taxon>Ascomycota</taxon>
        <taxon>Pezizomycotina</taxon>
        <taxon>Sordariomycetes</taxon>
        <taxon>Sordariomycetidae</taxon>
        <taxon>Sordariales</taxon>
        <taxon>Lasiosphaeriaceae</taxon>
        <taxon>Lasiosphaeria</taxon>
    </lineage>
</organism>
<name>A0AA39ZUF0_9PEZI</name>
<gene>
    <name evidence="2" type="ORF">B0T26DRAFT_732540</name>
</gene>
<dbReference type="Proteomes" id="UP001172101">
    <property type="component" value="Unassembled WGS sequence"/>
</dbReference>
<evidence type="ECO:0000313" key="3">
    <source>
        <dbReference type="Proteomes" id="UP001172101"/>
    </source>
</evidence>
<proteinExistence type="predicted"/>